<dbReference type="EMBL" id="FOBH01000003">
    <property type="protein sequence ID" value="SEK87074.1"/>
    <property type="molecule type" value="Genomic_DNA"/>
</dbReference>
<gene>
    <name evidence="10" type="ORF">SAMN05216387_103254</name>
</gene>
<dbReference type="InterPro" id="IPR025857">
    <property type="entry name" value="MacB_PCD"/>
</dbReference>
<evidence type="ECO:0000256" key="5">
    <source>
        <dbReference type="ARBA" id="ARBA00023136"/>
    </source>
</evidence>
<evidence type="ECO:0000259" key="9">
    <source>
        <dbReference type="Pfam" id="PF12704"/>
    </source>
</evidence>
<comment type="subcellular location">
    <subcellularLocation>
        <location evidence="1">Cell membrane</location>
        <topology evidence="1">Multi-pass membrane protein</topology>
    </subcellularLocation>
</comment>
<evidence type="ECO:0000256" key="6">
    <source>
        <dbReference type="ARBA" id="ARBA00038076"/>
    </source>
</evidence>
<keyword evidence="3 7" id="KW-0812">Transmembrane</keyword>
<evidence type="ECO:0000256" key="3">
    <source>
        <dbReference type="ARBA" id="ARBA00022692"/>
    </source>
</evidence>
<dbReference type="RefSeq" id="WP_090828095.1">
    <property type="nucleotide sequence ID" value="NZ_FOBH01000003.1"/>
</dbReference>
<keyword evidence="11" id="KW-1185">Reference proteome</keyword>
<dbReference type="PANTHER" id="PTHR30572">
    <property type="entry name" value="MEMBRANE COMPONENT OF TRANSPORTER-RELATED"/>
    <property type="match status" value="1"/>
</dbReference>
<dbReference type="Pfam" id="PF12704">
    <property type="entry name" value="MacB_PCD"/>
    <property type="match status" value="1"/>
</dbReference>
<dbReference type="InterPro" id="IPR003838">
    <property type="entry name" value="ABC3_permease_C"/>
</dbReference>
<dbReference type="PANTHER" id="PTHR30572:SF4">
    <property type="entry name" value="ABC TRANSPORTER PERMEASE YTRF"/>
    <property type="match status" value="1"/>
</dbReference>
<dbReference type="GO" id="GO:0005886">
    <property type="term" value="C:plasma membrane"/>
    <property type="evidence" value="ECO:0007669"/>
    <property type="project" value="UniProtKB-SubCell"/>
</dbReference>
<accession>A0A1H7KKK8</accession>
<evidence type="ECO:0000313" key="11">
    <source>
        <dbReference type="Proteomes" id="UP000198620"/>
    </source>
</evidence>
<feature type="transmembrane region" description="Helical" evidence="7">
    <location>
        <begin position="365"/>
        <end position="385"/>
    </location>
</feature>
<sequence length="402" mass="42660">MKLYDMLRFSLQTVASYRTRSLLIVLAMAIGVAAVVVLTALGEGARQYVVRQFTSIGTNLIVVLPGRAETSGGFPGAALGETPRDLTLEDARALGHLPQVRRYAPLNVGVAELAASARLREVTVLGSTADVLPIRHMDLAQGSFLSREKGMERSAQIVLGAKLAREFFPQGSAVGQRVRLGDRRFLVSGVLEPQGESMGFNSDEIVIIPIDYAQALFNTSSLFRILVETKSRGDLASAKDAISEIMKQRHDGEEDVTVITQDAVLATFDRILQALTLGVAGIAAISLAVAGILVMNVMLVAVSQRTSEIGLLKAIGAPSADVHHLFLAEALWLSLAGGVAGFLLGQLGSLLIRLAYPQLPAWPPLWASIGGVAVAFLTGVLASLLPAARAARLDPVQALSRK</sequence>
<keyword evidence="5 7" id="KW-0472">Membrane</keyword>
<evidence type="ECO:0000256" key="2">
    <source>
        <dbReference type="ARBA" id="ARBA00022475"/>
    </source>
</evidence>
<organism evidence="10 11">
    <name type="scientific">Nitrosovibrio tenuis</name>
    <dbReference type="NCBI Taxonomy" id="1233"/>
    <lineage>
        <taxon>Bacteria</taxon>
        <taxon>Pseudomonadati</taxon>
        <taxon>Pseudomonadota</taxon>
        <taxon>Betaproteobacteria</taxon>
        <taxon>Nitrosomonadales</taxon>
        <taxon>Nitrosomonadaceae</taxon>
        <taxon>Nitrosovibrio</taxon>
    </lineage>
</organism>
<evidence type="ECO:0000259" key="8">
    <source>
        <dbReference type="Pfam" id="PF02687"/>
    </source>
</evidence>
<feature type="transmembrane region" description="Helical" evidence="7">
    <location>
        <begin position="21"/>
        <end position="42"/>
    </location>
</feature>
<evidence type="ECO:0000256" key="1">
    <source>
        <dbReference type="ARBA" id="ARBA00004651"/>
    </source>
</evidence>
<dbReference type="GO" id="GO:0022857">
    <property type="term" value="F:transmembrane transporter activity"/>
    <property type="evidence" value="ECO:0007669"/>
    <property type="project" value="TreeGrafter"/>
</dbReference>
<feature type="transmembrane region" description="Helical" evidence="7">
    <location>
        <begin position="322"/>
        <end position="345"/>
    </location>
</feature>
<comment type="similarity">
    <text evidence="6">Belongs to the ABC-4 integral membrane protein family.</text>
</comment>
<reference evidence="10 11" key="1">
    <citation type="submission" date="2016-10" db="EMBL/GenBank/DDBJ databases">
        <authorList>
            <person name="de Groot N.N."/>
        </authorList>
    </citation>
    <scope>NUCLEOTIDE SEQUENCE [LARGE SCALE GENOMIC DNA]</scope>
    <source>
        <strain evidence="10 11">Nv1</strain>
    </source>
</reference>
<dbReference type="OrthoDB" id="4814201at2"/>
<evidence type="ECO:0000256" key="7">
    <source>
        <dbReference type="SAM" id="Phobius"/>
    </source>
</evidence>
<dbReference type="AlphaFoldDB" id="A0A1H7KKK8"/>
<evidence type="ECO:0000313" key="10">
    <source>
        <dbReference type="EMBL" id="SEK87074.1"/>
    </source>
</evidence>
<keyword evidence="2" id="KW-1003">Cell membrane</keyword>
<dbReference type="Pfam" id="PF02687">
    <property type="entry name" value="FtsX"/>
    <property type="match status" value="1"/>
</dbReference>
<proteinExistence type="inferred from homology"/>
<dbReference type="STRING" id="1233.SAMN05216387_103254"/>
<feature type="domain" description="ABC3 transporter permease C-terminal" evidence="8">
    <location>
        <begin position="282"/>
        <end position="395"/>
    </location>
</feature>
<evidence type="ECO:0000256" key="4">
    <source>
        <dbReference type="ARBA" id="ARBA00022989"/>
    </source>
</evidence>
<feature type="transmembrane region" description="Helical" evidence="7">
    <location>
        <begin position="277"/>
        <end position="302"/>
    </location>
</feature>
<keyword evidence="4 7" id="KW-1133">Transmembrane helix</keyword>
<name>A0A1H7KKK8_9PROT</name>
<feature type="domain" description="MacB-like periplasmic core" evidence="9">
    <location>
        <begin position="21"/>
        <end position="244"/>
    </location>
</feature>
<protein>
    <submittedName>
        <fullName evidence="10">Putative ABC transport system permease protein</fullName>
    </submittedName>
</protein>
<dbReference type="Proteomes" id="UP000198620">
    <property type="component" value="Unassembled WGS sequence"/>
</dbReference>
<dbReference type="InterPro" id="IPR050250">
    <property type="entry name" value="Macrolide_Exporter_MacB"/>
</dbReference>